<accession>A0ABQ3Q7M9</accession>
<protein>
    <submittedName>
        <fullName evidence="2">Uncharacterized protein</fullName>
    </submittedName>
</protein>
<evidence type="ECO:0000313" key="3">
    <source>
        <dbReference type="Proteomes" id="UP001052655"/>
    </source>
</evidence>
<sequence length="124" mass="12662">MPTTPLQSGGCTLTDAGHDWDAIRVPRSVGLSAVDLLGSRCGAVLYDGRAVVYLLVPTGTTTWSDDTTRALGSGSSLVMPPPRRTAGPGPYWRICPGDGGLLTDPGALAAALVDVSRASAGRPT</sequence>
<name>A0ABQ3Q7M9_9ACTN</name>
<proteinExistence type="predicted"/>
<organism evidence="2 3">
    <name type="scientific">Streptomyces daghestanicus</name>
    <dbReference type="NCBI Taxonomy" id="66885"/>
    <lineage>
        <taxon>Bacteria</taxon>
        <taxon>Bacillati</taxon>
        <taxon>Actinomycetota</taxon>
        <taxon>Actinomycetes</taxon>
        <taxon>Kitasatosporales</taxon>
        <taxon>Streptomycetaceae</taxon>
        <taxon>Streptomyces</taxon>
    </lineage>
</organism>
<reference evidence="2" key="1">
    <citation type="submission" date="2024-05" db="EMBL/GenBank/DDBJ databases">
        <title>Whole genome shotgun sequence of Streptomyces daghestanicus NBRC 12762.</title>
        <authorList>
            <person name="Komaki H."/>
            <person name="Tamura T."/>
        </authorList>
    </citation>
    <scope>NUCLEOTIDE SEQUENCE</scope>
    <source>
        <strain evidence="2">NBRC 12762</strain>
    </source>
</reference>
<comment type="caution">
    <text evidence="2">The sequence shown here is derived from an EMBL/GenBank/DDBJ whole genome shotgun (WGS) entry which is preliminary data.</text>
</comment>
<evidence type="ECO:0000256" key="1">
    <source>
        <dbReference type="SAM" id="MobiDB-lite"/>
    </source>
</evidence>
<gene>
    <name evidence="2" type="ORF">Sdagh_49870</name>
</gene>
<evidence type="ECO:0000313" key="2">
    <source>
        <dbReference type="EMBL" id="GHI33257.1"/>
    </source>
</evidence>
<dbReference type="EMBL" id="BNDX01000013">
    <property type="protein sequence ID" value="GHI33257.1"/>
    <property type="molecule type" value="Genomic_DNA"/>
</dbReference>
<keyword evidence="3" id="KW-1185">Reference proteome</keyword>
<dbReference type="RefSeq" id="WP_190078665.1">
    <property type="nucleotide sequence ID" value="NZ_BMTC01000055.1"/>
</dbReference>
<dbReference type="Proteomes" id="UP001052655">
    <property type="component" value="Unassembled WGS sequence"/>
</dbReference>
<feature type="region of interest" description="Disordered" evidence="1">
    <location>
        <begin position="66"/>
        <end position="90"/>
    </location>
</feature>